<dbReference type="GO" id="GO:0005886">
    <property type="term" value="C:plasma membrane"/>
    <property type="evidence" value="ECO:0007669"/>
    <property type="project" value="UniProtKB-SubCell"/>
</dbReference>
<dbReference type="EMBL" id="MNYI01000178">
    <property type="protein sequence ID" value="OIP38429.1"/>
    <property type="molecule type" value="Genomic_DNA"/>
</dbReference>
<dbReference type="Pfam" id="PF01313">
    <property type="entry name" value="Bac_export_3"/>
    <property type="match status" value="1"/>
</dbReference>
<evidence type="ECO:0000256" key="7">
    <source>
        <dbReference type="RuleBase" id="RU364090"/>
    </source>
</evidence>
<dbReference type="AlphaFoldDB" id="A0A1J5DQP1"/>
<dbReference type="Proteomes" id="UP000183085">
    <property type="component" value="Unassembled WGS sequence"/>
</dbReference>
<comment type="caution">
    <text evidence="8">The sequence shown here is derived from an EMBL/GenBank/DDBJ whole genome shotgun (WGS) entry which is preliminary data.</text>
</comment>
<keyword evidence="7" id="KW-0975">Bacterial flagellum</keyword>
<comment type="function">
    <text evidence="7">Role in flagellar biosynthesis.</text>
</comment>
<evidence type="ECO:0000313" key="9">
    <source>
        <dbReference type="Proteomes" id="UP000183085"/>
    </source>
</evidence>
<feature type="transmembrane region" description="Helical" evidence="7">
    <location>
        <begin position="14"/>
        <end position="39"/>
    </location>
</feature>
<comment type="similarity">
    <text evidence="2 7">Belongs to the FliQ/MopD/SpaQ family.</text>
</comment>
<name>A0A1J5DQP1_9BACT</name>
<dbReference type="PRINTS" id="PR00952">
    <property type="entry name" value="TYPE3IMQPROT"/>
</dbReference>
<evidence type="ECO:0000313" key="8">
    <source>
        <dbReference type="EMBL" id="OIP38429.1"/>
    </source>
</evidence>
<feature type="transmembrane region" description="Helical" evidence="7">
    <location>
        <begin position="51"/>
        <end position="70"/>
    </location>
</feature>
<evidence type="ECO:0000256" key="4">
    <source>
        <dbReference type="ARBA" id="ARBA00022692"/>
    </source>
</evidence>
<reference evidence="8 9" key="1">
    <citation type="journal article" date="2016" name="Environ. Microbiol.">
        <title>Genomic resolution of a cold subsurface aquifer community provides metabolic insights for novel microbes adapted to high CO concentrations.</title>
        <authorList>
            <person name="Probst A.J."/>
            <person name="Castelle C.J."/>
            <person name="Singh A."/>
            <person name="Brown C.T."/>
            <person name="Anantharaman K."/>
            <person name="Sharon I."/>
            <person name="Hug L.A."/>
            <person name="Burstein D."/>
            <person name="Emerson J.B."/>
            <person name="Thomas B.C."/>
            <person name="Banfield J.F."/>
        </authorList>
    </citation>
    <scope>NUCLEOTIDE SEQUENCE [LARGE SCALE GENOMIC DNA]</scope>
    <source>
        <strain evidence="8">CG2_30_40_21</strain>
    </source>
</reference>
<accession>A0A1J5DQP1</accession>
<evidence type="ECO:0000256" key="6">
    <source>
        <dbReference type="ARBA" id="ARBA00023136"/>
    </source>
</evidence>
<dbReference type="GO" id="GO:0044780">
    <property type="term" value="P:bacterial-type flagellum assembly"/>
    <property type="evidence" value="ECO:0007669"/>
    <property type="project" value="InterPro"/>
</dbReference>
<dbReference type="STRING" id="1817895.AUJ95_06805"/>
<keyword evidence="5 7" id="KW-1133">Transmembrane helix</keyword>
<evidence type="ECO:0000256" key="2">
    <source>
        <dbReference type="ARBA" id="ARBA00006156"/>
    </source>
</evidence>
<dbReference type="PIRSF" id="PIRSF004669">
    <property type="entry name" value="FliQ"/>
    <property type="match status" value="1"/>
</dbReference>
<dbReference type="NCBIfam" id="TIGR01402">
    <property type="entry name" value="fliQ"/>
    <property type="match status" value="1"/>
</dbReference>
<dbReference type="GO" id="GO:0009425">
    <property type="term" value="C:bacterial-type flagellum basal body"/>
    <property type="evidence" value="ECO:0007669"/>
    <property type="project" value="UniProtKB-SubCell"/>
</dbReference>
<dbReference type="InterPro" id="IPR002191">
    <property type="entry name" value="Bac_export_3"/>
</dbReference>
<evidence type="ECO:0000256" key="1">
    <source>
        <dbReference type="ARBA" id="ARBA00004651"/>
    </source>
</evidence>
<dbReference type="GO" id="GO:0009306">
    <property type="term" value="P:protein secretion"/>
    <property type="evidence" value="ECO:0007669"/>
    <property type="project" value="InterPro"/>
</dbReference>
<protein>
    <recommendedName>
        <fullName evidence="7">Flagellar biosynthetic protein FliQ</fullName>
    </recommendedName>
</protein>
<keyword evidence="3 7" id="KW-1003">Cell membrane</keyword>
<proteinExistence type="inferred from homology"/>
<evidence type="ECO:0000256" key="5">
    <source>
        <dbReference type="ARBA" id="ARBA00022989"/>
    </source>
</evidence>
<keyword evidence="6 7" id="KW-0472">Membrane</keyword>
<dbReference type="PANTHER" id="PTHR34040:SF8">
    <property type="entry name" value="FLAGELLAR BIOSYNTHETIC PROTEIN FLIQ"/>
    <property type="match status" value="1"/>
</dbReference>
<dbReference type="PANTHER" id="PTHR34040">
    <property type="entry name" value="FLAGELLAR BIOSYNTHETIC PROTEIN FLIQ"/>
    <property type="match status" value="1"/>
</dbReference>
<dbReference type="InterPro" id="IPR006305">
    <property type="entry name" value="FliQ"/>
</dbReference>
<evidence type="ECO:0000256" key="3">
    <source>
        <dbReference type="ARBA" id="ARBA00022475"/>
    </source>
</evidence>
<organism evidence="8 9">
    <name type="scientific">Candidatus Desantisbacteria bacterium CG2_30_40_21</name>
    <dbReference type="NCBI Taxonomy" id="1817895"/>
    <lineage>
        <taxon>Bacteria</taxon>
        <taxon>Candidatus Desantisiibacteriota</taxon>
    </lineage>
</organism>
<sequence length="89" mass="9897">MTEGFAIKLIQEALFYVILISAPMLGISMLVGLVISILQTATSIQEQTLSFVPKIVITLLAMIVFGSWMLKTLMEYTIRLINTFPDLMG</sequence>
<comment type="subcellular location">
    <subcellularLocation>
        <location evidence="1 7">Cell membrane</location>
        <topology evidence="1">Multi-pass membrane protein</topology>
    </subcellularLocation>
    <subcellularLocation>
        <location evidence="7">Bacterial flagellum basal body</location>
    </subcellularLocation>
</comment>
<keyword evidence="4 7" id="KW-0812">Transmembrane</keyword>
<gene>
    <name evidence="7" type="primary">fliQ</name>
    <name evidence="8" type="ORF">AUJ95_06805</name>
</gene>